<dbReference type="AlphaFoldDB" id="U2NQ78"/>
<evidence type="ECO:0000313" key="2">
    <source>
        <dbReference type="EMBL" id="ERK31011.1"/>
    </source>
</evidence>
<gene>
    <name evidence="2" type="ORF">CINTURNW_2279</name>
</gene>
<dbReference type="EMBL" id="APJA01000012">
    <property type="protein sequence ID" value="ERK31011.1"/>
    <property type="molecule type" value="Genomic_DNA"/>
</dbReference>
<sequence>MKEKVLIFFCDIWEFYINKFKIPYLEFVFIFYFSLHLFNFVAIPEKDSLRQYMSYLSRVIGLIILLDCIKCWCRYIEINDRKTDTKEVLKKYFNEIFKILLYKLLRVQ</sequence>
<organism evidence="2 3">
    <name type="scientific">Clostridium intestinale URNW</name>
    <dbReference type="NCBI Taxonomy" id="1294142"/>
    <lineage>
        <taxon>Bacteria</taxon>
        <taxon>Bacillati</taxon>
        <taxon>Bacillota</taxon>
        <taxon>Clostridia</taxon>
        <taxon>Eubacteriales</taxon>
        <taxon>Clostridiaceae</taxon>
        <taxon>Clostridium</taxon>
    </lineage>
</organism>
<evidence type="ECO:0000313" key="3">
    <source>
        <dbReference type="Proteomes" id="UP000016721"/>
    </source>
</evidence>
<keyword evidence="1" id="KW-0472">Membrane</keyword>
<keyword evidence="3" id="KW-1185">Reference proteome</keyword>
<proteinExistence type="predicted"/>
<name>U2NQ78_9CLOT</name>
<dbReference type="HOGENOM" id="CLU_2192430_0_0_9"/>
<accession>U2NQ78</accession>
<keyword evidence="1" id="KW-1133">Transmembrane helix</keyword>
<reference evidence="2 3" key="1">
    <citation type="journal article" date="2013" name="Genome Announc.">
        <title>Draft Genome Sequence of the Hydrogen- and Ethanol-Producing Bacterium Clostridium intestinale Strain URNW.</title>
        <authorList>
            <person name="Lal S."/>
            <person name="Ramachandran U."/>
            <person name="Zhang X."/>
            <person name="Sparling R."/>
            <person name="Levin D.B."/>
        </authorList>
    </citation>
    <scope>NUCLEOTIDE SEQUENCE [LARGE SCALE GENOMIC DNA]</scope>
    <source>
        <strain evidence="2 3">URNW</strain>
    </source>
</reference>
<feature type="transmembrane region" description="Helical" evidence="1">
    <location>
        <begin position="55"/>
        <end position="73"/>
    </location>
</feature>
<comment type="caution">
    <text evidence="2">The sequence shown here is derived from an EMBL/GenBank/DDBJ whole genome shotgun (WGS) entry which is preliminary data.</text>
</comment>
<feature type="transmembrane region" description="Helical" evidence="1">
    <location>
        <begin position="24"/>
        <end position="43"/>
    </location>
</feature>
<keyword evidence="1" id="KW-0812">Transmembrane</keyword>
<protein>
    <submittedName>
        <fullName evidence="2">Uncharacterized protein</fullName>
    </submittedName>
</protein>
<dbReference type="Proteomes" id="UP000016721">
    <property type="component" value="Unassembled WGS sequence"/>
</dbReference>
<evidence type="ECO:0000256" key="1">
    <source>
        <dbReference type="SAM" id="Phobius"/>
    </source>
</evidence>
<dbReference type="STRING" id="1294142.CINTURNW_2279"/>